<evidence type="ECO:0000313" key="10">
    <source>
        <dbReference type="EMBL" id="KPH76259.1"/>
    </source>
</evidence>
<evidence type="ECO:0000256" key="7">
    <source>
        <dbReference type="ARBA" id="ARBA00022989"/>
    </source>
</evidence>
<organism evidence="10 11">
    <name type="scientific">Oceanobacillus caeni</name>
    <dbReference type="NCBI Taxonomy" id="405946"/>
    <lineage>
        <taxon>Bacteria</taxon>
        <taxon>Bacillati</taxon>
        <taxon>Bacillota</taxon>
        <taxon>Bacilli</taxon>
        <taxon>Bacillales</taxon>
        <taxon>Bacillaceae</taxon>
        <taxon>Oceanobacillus</taxon>
    </lineage>
</organism>
<evidence type="ECO:0000256" key="5">
    <source>
        <dbReference type="ARBA" id="ARBA00022475"/>
    </source>
</evidence>
<comment type="caution">
    <text evidence="10">The sequence shown here is derived from an EMBL/GenBank/DDBJ whole genome shotgun (WGS) entry which is preliminary data.</text>
</comment>
<comment type="similarity">
    <text evidence="2 9">Belongs to the energy-coupling factor EcfT family.</text>
</comment>
<feature type="transmembrane region" description="Helical" evidence="9">
    <location>
        <begin position="107"/>
        <end position="129"/>
    </location>
</feature>
<comment type="subcellular location">
    <subcellularLocation>
        <location evidence="1 9">Cell membrane</location>
        <topology evidence="1 9">Multi-pass membrane protein</topology>
    </subcellularLocation>
</comment>
<keyword evidence="8 9" id="KW-0472">Membrane</keyword>
<comment type="function">
    <text evidence="9">Transmembrane (T) component of an energy-coupling factor (ECF) ABC-transporter complex. Unlike classic ABC transporters this ECF transporter provides the energy necessary to transport a number of different substrates.</text>
</comment>
<dbReference type="Pfam" id="PF02361">
    <property type="entry name" value="CbiQ"/>
    <property type="match status" value="1"/>
</dbReference>
<evidence type="ECO:0000313" key="11">
    <source>
        <dbReference type="Proteomes" id="UP000037854"/>
    </source>
</evidence>
<evidence type="ECO:0000256" key="8">
    <source>
        <dbReference type="ARBA" id="ARBA00023136"/>
    </source>
</evidence>
<keyword evidence="5 9" id="KW-1003">Cell membrane</keyword>
<feature type="transmembrane region" description="Helical" evidence="9">
    <location>
        <begin position="65"/>
        <end position="87"/>
    </location>
</feature>
<evidence type="ECO:0000256" key="6">
    <source>
        <dbReference type="ARBA" id="ARBA00022692"/>
    </source>
</evidence>
<dbReference type="PANTHER" id="PTHR33514">
    <property type="entry name" value="PROTEIN ABCI12, CHLOROPLASTIC"/>
    <property type="match status" value="1"/>
</dbReference>
<reference evidence="10 11" key="1">
    <citation type="submission" date="2015-07" db="EMBL/GenBank/DDBJ databases">
        <title>High-quality draft genome sequence of Oceanobacillus caeni HM6, a bacillus isolated from a human feces.</title>
        <authorList>
            <person name="Kumar J."/>
            <person name="Verma M.K."/>
            <person name="Pandey R."/>
            <person name="Bhambi M."/>
            <person name="Chauhan N."/>
        </authorList>
    </citation>
    <scope>NUCLEOTIDE SEQUENCE [LARGE SCALE GENOMIC DNA]</scope>
    <source>
        <strain evidence="10 11">HM6</strain>
    </source>
</reference>
<name>A0ABR5MKL1_9BACI</name>
<accession>A0ABR5MKL1</accession>
<dbReference type="Proteomes" id="UP000037854">
    <property type="component" value="Unassembled WGS sequence"/>
</dbReference>
<dbReference type="HAMAP" id="MF_01461">
    <property type="entry name" value="EcfT"/>
    <property type="match status" value="1"/>
</dbReference>
<dbReference type="InterPro" id="IPR024919">
    <property type="entry name" value="EcfT"/>
</dbReference>
<dbReference type="RefSeq" id="WP_060668142.1">
    <property type="nucleotide sequence ID" value="NZ_JARTGE010000005.1"/>
</dbReference>
<protein>
    <recommendedName>
        <fullName evidence="3 9">Energy-coupling factor transporter transmembrane protein EcfT</fullName>
        <shortName evidence="9">ECF transporter T component EcfT</shortName>
    </recommendedName>
</protein>
<sequence>MNNSLIIGQYVPGNSIVHRLDPRTKITIIFFFVFIVFFANNLPSYAILVAFAFASMFASKLPIRFILKGLTPVWFLIIFTFLLHLFVTKEGTLVFDLWIFKFYSGGVIRGIAIAIRFFLLILVTSLLTLTTTPIEITDAIEDMLGPLKKIKFPVHELALMMSISLRFIPTLMQETDKISRAQASRGVDFRTGPIKDRIKAVIPLLVPLFVSAFKRAEELAMAMEARGYQGGEGRSKLRELKIEKMDIFVYIIFIVVIILLFVTRTYG</sequence>
<dbReference type="EMBL" id="LGTK01000016">
    <property type="protein sequence ID" value="KPH76259.1"/>
    <property type="molecule type" value="Genomic_DNA"/>
</dbReference>
<evidence type="ECO:0000256" key="4">
    <source>
        <dbReference type="ARBA" id="ARBA00022448"/>
    </source>
</evidence>
<evidence type="ECO:0000256" key="3">
    <source>
        <dbReference type="ARBA" id="ARBA00014042"/>
    </source>
</evidence>
<dbReference type="PANTHER" id="PTHR33514:SF13">
    <property type="entry name" value="PROTEIN ABCI12, CHLOROPLASTIC"/>
    <property type="match status" value="1"/>
</dbReference>
<dbReference type="InterPro" id="IPR003339">
    <property type="entry name" value="ABC/ECF_trnsptr_transmembrane"/>
</dbReference>
<keyword evidence="11" id="KW-1185">Reference proteome</keyword>
<feature type="transmembrane region" description="Helical" evidence="9">
    <location>
        <begin position="247"/>
        <end position="266"/>
    </location>
</feature>
<evidence type="ECO:0000256" key="1">
    <source>
        <dbReference type="ARBA" id="ARBA00004651"/>
    </source>
</evidence>
<dbReference type="CDD" id="cd16914">
    <property type="entry name" value="EcfT"/>
    <property type="match status" value="1"/>
</dbReference>
<keyword evidence="7 9" id="KW-1133">Transmembrane helix</keyword>
<evidence type="ECO:0000256" key="2">
    <source>
        <dbReference type="ARBA" id="ARBA00005660"/>
    </source>
</evidence>
<keyword evidence="6 9" id="KW-0812">Transmembrane</keyword>
<evidence type="ECO:0000256" key="9">
    <source>
        <dbReference type="HAMAP-Rule" id="MF_01461"/>
    </source>
</evidence>
<gene>
    <name evidence="9" type="primary">ecfT</name>
    <name evidence="10" type="ORF">AFL42_06390</name>
</gene>
<keyword evidence="4 9" id="KW-0813">Transport</keyword>
<comment type="subunit">
    <text evidence="9">Forms a stable energy-coupling factor (ECF) transporter complex composed of 2 membrane-embedded substrate-binding proteins (S component), 2 ATP-binding proteins (A component) and 2 transmembrane proteins (T component).</text>
</comment>
<proteinExistence type="inferred from homology"/>
<feature type="transmembrane region" description="Helical" evidence="9">
    <location>
        <begin position="28"/>
        <end position="53"/>
    </location>
</feature>